<proteinExistence type="predicted"/>
<gene>
    <name evidence="1" type="ORF">DZF97_17585</name>
</gene>
<comment type="caution">
    <text evidence="1">The sequence shown here is derived from an EMBL/GenBank/DDBJ whole genome shotgun (WGS) entry which is preliminary data.</text>
</comment>
<dbReference type="Proteomes" id="UP000265361">
    <property type="component" value="Unassembled WGS sequence"/>
</dbReference>
<protein>
    <submittedName>
        <fullName evidence="1">DUF917 domain-containing protein</fullName>
    </submittedName>
</protein>
<feature type="non-terminal residue" evidence="1">
    <location>
        <position position="1"/>
    </location>
</feature>
<dbReference type="EMBL" id="QWED01001075">
    <property type="protein sequence ID" value="RII96715.1"/>
    <property type="molecule type" value="Genomic_DNA"/>
</dbReference>
<accession>A0A399NRG3</accession>
<dbReference type="AlphaFoldDB" id="A0A399NRG3"/>
<name>A0A399NRG3_9MICO</name>
<evidence type="ECO:0000313" key="1">
    <source>
        <dbReference type="EMBL" id="RII96715.1"/>
    </source>
</evidence>
<reference evidence="1 2" key="1">
    <citation type="submission" date="2018-08" db="EMBL/GenBank/DDBJ databases">
        <title>Genome Sequence of Clavibacter michiganensis Subspecies type strains, and the Atypical Peach-Colored Strains Isolated from Tomato.</title>
        <authorList>
            <person name="Osdaghi E."/>
            <person name="Portier P."/>
            <person name="Briand M."/>
            <person name="Jacques M.-A."/>
        </authorList>
    </citation>
    <scope>NUCLEOTIDE SEQUENCE [LARGE SCALE GENOMIC DNA]</scope>
    <source>
        <strain evidence="1 2">CFBP 7577</strain>
    </source>
</reference>
<organism evidence="1 2">
    <name type="scientific">Clavibacter nebraskensis</name>
    <dbReference type="NCBI Taxonomy" id="31963"/>
    <lineage>
        <taxon>Bacteria</taxon>
        <taxon>Bacillati</taxon>
        <taxon>Actinomycetota</taxon>
        <taxon>Actinomycetes</taxon>
        <taxon>Micrococcales</taxon>
        <taxon>Microbacteriaceae</taxon>
        <taxon>Clavibacter</taxon>
    </lineage>
</organism>
<sequence>VVLALDAPAWWTATPERRAAVSPAAFGFGRVDVDTDADASASGARA</sequence>
<evidence type="ECO:0000313" key="2">
    <source>
        <dbReference type="Proteomes" id="UP000265361"/>
    </source>
</evidence>